<evidence type="ECO:0000313" key="7">
    <source>
        <dbReference type="Proteomes" id="UP000182334"/>
    </source>
</evidence>
<keyword evidence="4" id="KW-0560">Oxidoreductase</keyword>
<evidence type="ECO:0000256" key="1">
    <source>
        <dbReference type="ARBA" id="ARBA00006442"/>
    </source>
</evidence>
<dbReference type="AlphaFoldDB" id="A0A1L0GNQ0"/>
<proteinExistence type="inferred from homology"/>
<dbReference type="PANTHER" id="PTHR43735:SF3">
    <property type="entry name" value="FERROPTOSIS SUPPRESSOR PROTEIN 1"/>
    <property type="match status" value="1"/>
</dbReference>
<reference evidence="6 7" key="1">
    <citation type="submission" date="2016-10" db="EMBL/GenBank/DDBJ databases">
        <authorList>
            <person name="de Groot N.N."/>
        </authorList>
    </citation>
    <scope>NUCLEOTIDE SEQUENCE [LARGE SCALE GENOMIC DNA]</scope>
    <source>
        <strain evidence="6 7">CBS 141442</strain>
    </source>
</reference>
<keyword evidence="2" id="KW-0285">Flavoprotein</keyword>
<evidence type="ECO:0000256" key="4">
    <source>
        <dbReference type="ARBA" id="ARBA00023002"/>
    </source>
</evidence>
<dbReference type="GO" id="GO:0050660">
    <property type="term" value="F:flavin adenine dinucleotide binding"/>
    <property type="evidence" value="ECO:0007669"/>
    <property type="project" value="TreeGrafter"/>
</dbReference>
<dbReference type="EMBL" id="LT635761">
    <property type="protein sequence ID" value="SGZ57741.1"/>
    <property type="molecule type" value="Genomic_DNA"/>
</dbReference>
<comment type="similarity">
    <text evidence="1">Belongs to the FAD-dependent oxidoreductase family.</text>
</comment>
<name>A0A1L0GNQ0_9ASCO</name>
<dbReference type="GO" id="GO:0004174">
    <property type="term" value="F:electron-transferring-flavoprotein dehydrogenase activity"/>
    <property type="evidence" value="ECO:0007669"/>
    <property type="project" value="TreeGrafter"/>
</dbReference>
<dbReference type="InterPro" id="IPR036188">
    <property type="entry name" value="FAD/NAD-bd_sf"/>
</dbReference>
<sequence length="362" mass="39869">MKIIIIGGSYAGHIAFNTLYNNAQDRHLEVTMVSMTSHAYFNVAAPRLLVEPDRFDETIFSNEEFVTKNLRGKGKFVLGKAVAVDVKLQTVKVDIDGTDAILSYDMLVIAVGTSNQFAGFKVHKSHKVAKEAIEDMAQKLRTSKLIAIVGGGPTGVETAGEIALNIDTIDVTLYTGRSGPLADYPKLKQGAQQKLTKLGVNIVNGIRVKSVLYLNDKTQVILDDGSTFDYDLVIQAIRQAPLSGFLPESLKDANGYIKTDRHLVVRGTKNVLALGDIVSGSPRTFADLKYNQEAVFAATIKRLLGIDRTAFKRYTAGLNTIYVPMSGIYGEGLWYGMKMPNWLVRRFKSKTFMMENAAYILN</sequence>
<dbReference type="GO" id="GO:0005737">
    <property type="term" value="C:cytoplasm"/>
    <property type="evidence" value="ECO:0007669"/>
    <property type="project" value="TreeGrafter"/>
</dbReference>
<evidence type="ECO:0000259" key="5">
    <source>
        <dbReference type="Pfam" id="PF07992"/>
    </source>
</evidence>
<dbReference type="PRINTS" id="PR00368">
    <property type="entry name" value="FADPNR"/>
</dbReference>
<evidence type="ECO:0000256" key="2">
    <source>
        <dbReference type="ARBA" id="ARBA00022630"/>
    </source>
</evidence>
<dbReference type="PANTHER" id="PTHR43735">
    <property type="entry name" value="APOPTOSIS-INDUCING FACTOR 1"/>
    <property type="match status" value="1"/>
</dbReference>
<dbReference type="InterPro" id="IPR023753">
    <property type="entry name" value="FAD/NAD-binding_dom"/>
</dbReference>
<evidence type="ECO:0000313" key="6">
    <source>
        <dbReference type="EMBL" id="SGZ57741.1"/>
    </source>
</evidence>
<gene>
    <name evidence="6" type="ORF">SAMEA4029010_CIC11G00000005039</name>
</gene>
<dbReference type="Pfam" id="PF07992">
    <property type="entry name" value="Pyr_redox_2"/>
    <property type="match status" value="1"/>
</dbReference>
<keyword evidence="3" id="KW-0274">FAD</keyword>
<dbReference type="SUPFAM" id="SSF51905">
    <property type="entry name" value="FAD/NAD(P)-binding domain"/>
    <property type="match status" value="2"/>
</dbReference>
<feature type="domain" description="FAD/NAD(P)-binding" evidence="5">
    <location>
        <begin position="1"/>
        <end position="284"/>
    </location>
</feature>
<dbReference type="STRING" id="45354.A0A1L0GNQ0"/>
<keyword evidence="7" id="KW-1185">Reference proteome</keyword>
<dbReference type="Proteomes" id="UP000182334">
    <property type="component" value="Chromosome VI"/>
</dbReference>
<dbReference type="OrthoDB" id="202203at2759"/>
<accession>A0A1L0GNQ0</accession>
<protein>
    <submittedName>
        <fullName evidence="6">CIC11C00000005039</fullName>
    </submittedName>
</protein>
<dbReference type="Gene3D" id="3.50.50.100">
    <property type="match status" value="1"/>
</dbReference>
<evidence type="ECO:0000256" key="3">
    <source>
        <dbReference type="ARBA" id="ARBA00022827"/>
    </source>
</evidence>
<dbReference type="PRINTS" id="PR00469">
    <property type="entry name" value="PNDRDTASEII"/>
</dbReference>
<organism evidence="6 7">
    <name type="scientific">Sungouiella intermedia</name>
    <dbReference type="NCBI Taxonomy" id="45354"/>
    <lineage>
        <taxon>Eukaryota</taxon>
        <taxon>Fungi</taxon>
        <taxon>Dikarya</taxon>
        <taxon>Ascomycota</taxon>
        <taxon>Saccharomycotina</taxon>
        <taxon>Pichiomycetes</taxon>
        <taxon>Metschnikowiaceae</taxon>
        <taxon>Sungouiella</taxon>
    </lineage>
</organism>